<organism evidence="1 3">
    <name type="scientific">Mastigocoleus testarum BC008</name>
    <dbReference type="NCBI Taxonomy" id="371196"/>
    <lineage>
        <taxon>Bacteria</taxon>
        <taxon>Bacillati</taxon>
        <taxon>Cyanobacteriota</taxon>
        <taxon>Cyanophyceae</taxon>
        <taxon>Nostocales</taxon>
        <taxon>Hapalosiphonaceae</taxon>
        <taxon>Mastigocoleus</taxon>
    </lineage>
</organism>
<evidence type="ECO:0000313" key="1">
    <source>
        <dbReference type="EMBL" id="KST63882.1"/>
    </source>
</evidence>
<reference evidence="1 3" key="1">
    <citation type="journal article" date="2015" name="Genome Announc.">
        <title>Draft Genome of the Euendolithic (true boring) Cyanobacterium Mastigocoleus testarum strain BC008.</title>
        <authorList>
            <person name="Guida B.S."/>
            <person name="Garcia-Pichel F."/>
        </authorList>
    </citation>
    <scope>NUCLEOTIDE SEQUENCE [LARGE SCALE GENOMIC DNA]</scope>
    <source>
        <strain evidence="1 3">BC008</strain>
    </source>
</reference>
<dbReference type="CDD" id="cd07177">
    <property type="entry name" value="terB_like"/>
    <property type="match status" value="1"/>
</dbReference>
<dbReference type="OrthoDB" id="485098at2"/>
<protein>
    <submittedName>
        <fullName evidence="1">Tellurite resistance protein TerB</fullName>
    </submittedName>
</protein>
<dbReference type="Gene3D" id="1.10.3680.10">
    <property type="entry name" value="TerB-like"/>
    <property type="match status" value="1"/>
</dbReference>
<evidence type="ECO:0000313" key="2">
    <source>
        <dbReference type="EMBL" id="KST64217.1"/>
    </source>
</evidence>
<dbReference type="EMBL" id="LMTZ01000130">
    <property type="protein sequence ID" value="KST63882.1"/>
    <property type="molecule type" value="Genomic_DNA"/>
</dbReference>
<dbReference type="SUPFAM" id="SSF158682">
    <property type="entry name" value="TerB-like"/>
    <property type="match status" value="1"/>
</dbReference>
<dbReference type="InterPro" id="IPR029024">
    <property type="entry name" value="TerB-like"/>
</dbReference>
<name>A0A0V7ZH04_9CYAN</name>
<gene>
    <name evidence="1" type="ORF">BC008_15625</name>
    <name evidence="2" type="ORF">BC008_16400</name>
</gene>
<dbReference type="RefSeq" id="WP_027843267.1">
    <property type="nucleotide sequence ID" value="NZ_LMTZ01000126.1"/>
</dbReference>
<proteinExistence type="predicted"/>
<dbReference type="EMBL" id="LMTZ01000126">
    <property type="protein sequence ID" value="KST64217.1"/>
    <property type="molecule type" value="Genomic_DNA"/>
</dbReference>
<sequence>MAANSTNVKQLVKILMGAAWIDGIIQPQERQYIRKIAQEQGIESDPEIKPWLYELVTVKPAECYQWIKEYLGDSPTAEDYQNLLQAISGLIYSDGEVATEEAKFLAKLQQLSDTSSSSEAGFNAILKQIQKLYRSWVEVNR</sequence>
<evidence type="ECO:0000313" key="3">
    <source>
        <dbReference type="Proteomes" id="UP000053372"/>
    </source>
</evidence>
<dbReference type="Proteomes" id="UP000053372">
    <property type="component" value="Unassembled WGS sequence"/>
</dbReference>
<dbReference type="AlphaFoldDB" id="A0A0V7ZH04"/>
<accession>A0A0V7ZH04</accession>
<comment type="caution">
    <text evidence="1">The sequence shown here is derived from an EMBL/GenBank/DDBJ whole genome shotgun (WGS) entry which is preliminary data.</text>
</comment>
<keyword evidence="3" id="KW-1185">Reference proteome</keyword>